<gene>
    <name evidence="1" type="ORF">IO99_12030</name>
</gene>
<dbReference type="RefSeq" id="WP_035133544.1">
    <property type="nucleotide sequence ID" value="NZ_JPMD01000028.1"/>
</dbReference>
<dbReference type="STRING" id="318464.IO99_12030"/>
<dbReference type="AlphaFoldDB" id="A0A084JA76"/>
<evidence type="ECO:0000313" key="2">
    <source>
        <dbReference type="Proteomes" id="UP000028542"/>
    </source>
</evidence>
<evidence type="ECO:0000313" key="1">
    <source>
        <dbReference type="EMBL" id="KEZ85860.1"/>
    </source>
</evidence>
<dbReference type="eggNOG" id="ENOG5032S6B">
    <property type="taxonomic scope" value="Bacteria"/>
</dbReference>
<reference evidence="1 2" key="1">
    <citation type="submission" date="2014-07" db="EMBL/GenBank/DDBJ databases">
        <title>Draft genome of Clostridium sulfidigenes 113A isolated from sediments associated with methane hydrate from Krishna Godavari basin.</title>
        <authorList>
            <person name="Honkalas V.S."/>
            <person name="Dabir A.P."/>
            <person name="Arora P."/>
            <person name="Dhakephalkar P.K."/>
        </authorList>
    </citation>
    <scope>NUCLEOTIDE SEQUENCE [LARGE SCALE GENOMIC DNA]</scope>
    <source>
        <strain evidence="1 2">113A</strain>
    </source>
</reference>
<organism evidence="1 2">
    <name type="scientific">Clostridium sulfidigenes</name>
    <dbReference type="NCBI Taxonomy" id="318464"/>
    <lineage>
        <taxon>Bacteria</taxon>
        <taxon>Bacillati</taxon>
        <taxon>Bacillota</taxon>
        <taxon>Clostridia</taxon>
        <taxon>Eubacteriales</taxon>
        <taxon>Clostridiaceae</taxon>
        <taxon>Clostridium</taxon>
    </lineage>
</organism>
<proteinExistence type="predicted"/>
<sequence length="140" mass="16505">MYVLFGENVIHNDEMKEIIESKTDFKVIKDMTKGTKREDVHAFCLSVKISILNEIIEEEYDDFNLSEMEEDDVFDEYLSLAEEMALDMEEFIPEEAIIDAKAYKWDQSDKDIKVIVIIGNDQLEERKLRDIMKRLLTQAE</sequence>
<comment type="caution">
    <text evidence="1">The sequence shown here is derived from an EMBL/GenBank/DDBJ whole genome shotgun (WGS) entry which is preliminary data.</text>
</comment>
<protein>
    <submittedName>
        <fullName evidence="1">Uncharacterized protein</fullName>
    </submittedName>
</protein>
<keyword evidence="2" id="KW-1185">Reference proteome</keyword>
<accession>A0A084JA76</accession>
<dbReference type="Proteomes" id="UP000028542">
    <property type="component" value="Unassembled WGS sequence"/>
</dbReference>
<dbReference type="EMBL" id="JPMD01000028">
    <property type="protein sequence ID" value="KEZ85860.1"/>
    <property type="molecule type" value="Genomic_DNA"/>
</dbReference>
<name>A0A084JA76_9CLOT</name>